<feature type="compositionally biased region" description="Polar residues" evidence="1">
    <location>
        <begin position="324"/>
        <end position="334"/>
    </location>
</feature>
<evidence type="ECO:0000313" key="2">
    <source>
        <dbReference type="EnsemblMetazoa" id="ACUA000254-PA"/>
    </source>
</evidence>
<dbReference type="AlphaFoldDB" id="A0A182LRM3"/>
<feature type="region of interest" description="Disordered" evidence="1">
    <location>
        <begin position="235"/>
        <end position="387"/>
    </location>
</feature>
<feature type="compositionally biased region" description="Low complexity" evidence="1">
    <location>
        <begin position="359"/>
        <end position="380"/>
    </location>
</feature>
<feature type="compositionally biased region" description="Low complexity" evidence="1">
    <location>
        <begin position="504"/>
        <end position="523"/>
    </location>
</feature>
<feature type="compositionally biased region" description="Basic and acidic residues" evidence="1">
    <location>
        <begin position="280"/>
        <end position="294"/>
    </location>
</feature>
<feature type="region of interest" description="Disordered" evidence="1">
    <location>
        <begin position="546"/>
        <end position="610"/>
    </location>
</feature>
<feature type="region of interest" description="Disordered" evidence="1">
    <location>
        <begin position="494"/>
        <end position="528"/>
    </location>
</feature>
<reference evidence="3" key="1">
    <citation type="submission" date="2013-09" db="EMBL/GenBank/DDBJ databases">
        <title>The Genome Sequence of Anopheles culicifacies species A.</title>
        <authorList>
            <consortium name="The Broad Institute Genomics Platform"/>
            <person name="Neafsey D.E."/>
            <person name="Besansky N."/>
            <person name="Howell P."/>
            <person name="Walton C."/>
            <person name="Young S.K."/>
            <person name="Zeng Q."/>
            <person name="Gargeya S."/>
            <person name="Fitzgerald M."/>
            <person name="Haas B."/>
            <person name="Abouelleil A."/>
            <person name="Allen A.W."/>
            <person name="Alvarado L."/>
            <person name="Arachchi H.M."/>
            <person name="Berlin A.M."/>
            <person name="Chapman S.B."/>
            <person name="Gainer-Dewar J."/>
            <person name="Goldberg J."/>
            <person name="Griggs A."/>
            <person name="Gujja S."/>
            <person name="Hansen M."/>
            <person name="Howarth C."/>
            <person name="Imamovic A."/>
            <person name="Ireland A."/>
            <person name="Larimer J."/>
            <person name="McCowan C."/>
            <person name="Murphy C."/>
            <person name="Pearson M."/>
            <person name="Poon T.W."/>
            <person name="Priest M."/>
            <person name="Roberts A."/>
            <person name="Saif S."/>
            <person name="Shea T."/>
            <person name="Sisk P."/>
            <person name="Sykes S."/>
            <person name="Wortman J."/>
            <person name="Nusbaum C."/>
            <person name="Birren B."/>
        </authorList>
    </citation>
    <scope>NUCLEOTIDE SEQUENCE [LARGE SCALE GENOMIC DNA]</scope>
    <source>
        <strain evidence="3">A-37</strain>
    </source>
</reference>
<proteinExistence type="predicted"/>
<feature type="region of interest" description="Disordered" evidence="1">
    <location>
        <begin position="19"/>
        <end position="64"/>
    </location>
</feature>
<dbReference type="VEuPathDB" id="VectorBase:ACUA000254"/>
<evidence type="ECO:0000313" key="3">
    <source>
        <dbReference type="Proteomes" id="UP000075883"/>
    </source>
</evidence>
<protein>
    <submittedName>
        <fullName evidence="2">Uncharacterized protein</fullName>
    </submittedName>
</protein>
<evidence type="ECO:0000256" key="1">
    <source>
        <dbReference type="SAM" id="MobiDB-lite"/>
    </source>
</evidence>
<sequence length="610" mass="67484">MQPFGQSLHLLNQSSVATSAVGPYQQRQQQEQHYHQHQRVPLSHRHHEGPQFDQPEFLPHQHQHQQSFGASSCLSTSTDAMSLDGLLDCVSTGTFSCPPSPKSKSYLDNGDGGQQSAGFYESLEELNYALKTLIISDSFQAQRNMRNVASAGTEPTMDRGSGTVECTVPFGASFEAEPPHQQGHRVVENQSTQECVAPSQHLVPEQQQEPELVVEEDDDLIKQRKLSDWYYIKTAPTKKPSSPFERRRANGSRLATDAARRTGRFPPNVTPRASNPDIAGDERLQTKVPADSKHPTKPVQGEASDRKYPSPVPKPRRLPPSMVATDSQQQPSWDQESRWHHQHPGVVTKSASSSSVNVGLRGHLHSLGGTGRSSGSTRLHSNSDLQQAGTRKAIAPALLQDDSLGSLDDSSSLAVLGGSLTFESSDDRERFSPYFRRRNPQQLVPQWFPPPPPPPYHYPHQYGHPQEQRNIYENFPPTANQHASMEATINVHDGEAKPEPLSPTPTARIRTTTAGTTGSSTHQHTNHRPAPTLYGIEEDEVFQYKVPIAPGASDKRPLPRPPIDSDDETGQGQCGMQAEKKSSLTREARLTRLKPGSNSWCFRSEELNSR</sequence>
<reference evidence="2" key="2">
    <citation type="submission" date="2020-05" db="UniProtKB">
        <authorList>
            <consortium name="EnsemblMetazoa"/>
        </authorList>
    </citation>
    <scope>IDENTIFICATION</scope>
    <source>
        <strain evidence="2">A-37</strain>
    </source>
</reference>
<organism evidence="2 3">
    <name type="scientific">Anopheles culicifacies</name>
    <dbReference type="NCBI Taxonomy" id="139723"/>
    <lineage>
        <taxon>Eukaryota</taxon>
        <taxon>Metazoa</taxon>
        <taxon>Ecdysozoa</taxon>
        <taxon>Arthropoda</taxon>
        <taxon>Hexapoda</taxon>
        <taxon>Insecta</taxon>
        <taxon>Pterygota</taxon>
        <taxon>Neoptera</taxon>
        <taxon>Endopterygota</taxon>
        <taxon>Diptera</taxon>
        <taxon>Nematocera</taxon>
        <taxon>Culicoidea</taxon>
        <taxon>Culicidae</taxon>
        <taxon>Anophelinae</taxon>
        <taxon>Anopheles</taxon>
        <taxon>culicifacies species complex</taxon>
    </lineage>
</organism>
<dbReference type="EMBL" id="AXCM01008893">
    <property type="status" value="NOT_ANNOTATED_CDS"/>
    <property type="molecule type" value="Genomic_DNA"/>
</dbReference>
<feature type="compositionally biased region" description="Basic residues" evidence="1">
    <location>
        <begin position="35"/>
        <end position="47"/>
    </location>
</feature>
<name>A0A182LRM3_9DIPT</name>
<keyword evidence="3" id="KW-1185">Reference proteome</keyword>
<feature type="compositionally biased region" description="Basic and acidic residues" evidence="1">
    <location>
        <begin position="578"/>
        <end position="590"/>
    </location>
</feature>
<dbReference type="EnsemblMetazoa" id="ACUA000254-RA">
    <property type="protein sequence ID" value="ACUA000254-PA"/>
    <property type="gene ID" value="ACUA000254"/>
</dbReference>
<accession>A0A182LRM3</accession>
<dbReference type="Proteomes" id="UP000075883">
    <property type="component" value="Unassembled WGS sequence"/>
</dbReference>